<comment type="caution">
    <text evidence="3">The sequence shown here is derived from an EMBL/GenBank/DDBJ whole genome shotgun (WGS) entry which is preliminary data.</text>
</comment>
<dbReference type="OrthoDB" id="4180166at2759"/>
<dbReference type="AlphaFoldDB" id="A0A1B7P4D5"/>
<evidence type="ECO:0000256" key="1">
    <source>
        <dbReference type="SAM" id="MobiDB-lite"/>
    </source>
</evidence>
<reference evidence="3 4" key="1">
    <citation type="submission" date="2015-07" db="EMBL/GenBank/DDBJ databases">
        <title>Emmonsia species relationships and genome sequence.</title>
        <authorList>
            <person name="Cuomo C.A."/>
            <person name="Schwartz I.S."/>
            <person name="Kenyon C."/>
            <person name="de Hoog G.S."/>
            <person name="Govender N.P."/>
            <person name="Botha A."/>
            <person name="Moreno L."/>
            <person name="de Vries M."/>
            <person name="Munoz J.F."/>
            <person name="Stielow J.B."/>
        </authorList>
    </citation>
    <scope>NUCLEOTIDE SEQUENCE [LARGE SCALE GENOMIC DNA]</scope>
    <source>
        <strain evidence="3 4">CBS 136260</strain>
    </source>
</reference>
<feature type="transmembrane region" description="Helical" evidence="2">
    <location>
        <begin position="20"/>
        <end position="37"/>
    </location>
</feature>
<proteinExistence type="predicted"/>
<evidence type="ECO:0000313" key="3">
    <source>
        <dbReference type="EMBL" id="OAX83902.1"/>
    </source>
</evidence>
<protein>
    <submittedName>
        <fullName evidence="3">Uncharacterized protein</fullName>
    </submittedName>
</protein>
<accession>A0A1B7P4D5</accession>
<keyword evidence="2" id="KW-0812">Transmembrane</keyword>
<keyword evidence="2" id="KW-1133">Transmembrane helix</keyword>
<feature type="region of interest" description="Disordered" evidence="1">
    <location>
        <begin position="53"/>
        <end position="81"/>
    </location>
</feature>
<gene>
    <name evidence="3" type="ORF">ACJ72_01733</name>
</gene>
<evidence type="ECO:0000313" key="4">
    <source>
        <dbReference type="Proteomes" id="UP000091918"/>
    </source>
</evidence>
<sequence length="224" mass="24946">MPPANDGQREPAPWGNGPSYLYILIPFSVLIFIAFITRFNKSRFAASGNINQNAHTRNSSEKPINSYSADESSTAECTNGTPMLDHQAQQLELKAYISIDQASKMHSDAKTATRSASLPDVHVQPWHQLSNHRHILPALALPSPCLPDLPAPHQLPPPAPHWQPEETTCLGEDITSTHPHPFGSPVMQKQPVDFPQVQKEAVQFFPRAGPDKRQAWKRRILECN</sequence>
<organism evidence="3 4">
    <name type="scientific">Emergomyces africanus</name>
    <dbReference type="NCBI Taxonomy" id="1955775"/>
    <lineage>
        <taxon>Eukaryota</taxon>
        <taxon>Fungi</taxon>
        <taxon>Dikarya</taxon>
        <taxon>Ascomycota</taxon>
        <taxon>Pezizomycotina</taxon>
        <taxon>Eurotiomycetes</taxon>
        <taxon>Eurotiomycetidae</taxon>
        <taxon>Onygenales</taxon>
        <taxon>Ajellomycetaceae</taxon>
        <taxon>Emergomyces</taxon>
    </lineage>
</organism>
<dbReference type="Proteomes" id="UP000091918">
    <property type="component" value="Unassembled WGS sequence"/>
</dbReference>
<keyword evidence="2" id="KW-0472">Membrane</keyword>
<name>A0A1B7P4D5_9EURO</name>
<keyword evidence="4" id="KW-1185">Reference proteome</keyword>
<evidence type="ECO:0000256" key="2">
    <source>
        <dbReference type="SAM" id="Phobius"/>
    </source>
</evidence>
<dbReference type="EMBL" id="LGUA01000124">
    <property type="protein sequence ID" value="OAX83902.1"/>
    <property type="molecule type" value="Genomic_DNA"/>
</dbReference>